<accession>A0AAJ6SYU1</accession>
<proteinExistence type="predicted"/>
<dbReference type="InterPro" id="IPR004158">
    <property type="entry name" value="DUF247_pln"/>
</dbReference>
<dbReference type="PANTHER" id="PTHR31170">
    <property type="entry name" value="BNAC04G53230D PROTEIN"/>
    <property type="match status" value="1"/>
</dbReference>
<keyword evidence="1" id="KW-1185">Reference proteome</keyword>
<dbReference type="KEGG" id="peu:105108481"/>
<dbReference type="AlphaFoldDB" id="A0AAJ6SYU1"/>
<evidence type="ECO:0000313" key="2">
    <source>
        <dbReference type="RefSeq" id="XP_011001104.1"/>
    </source>
</evidence>
<protein>
    <submittedName>
        <fullName evidence="2">UPF0481 protein At3g47200-like</fullName>
    </submittedName>
</protein>
<name>A0AAJ6SYU1_POPEU</name>
<sequence length="384" mass="44826">MGENDRLKSPSIPIEKLRQDILIIIRDDLETSFRSEQCFYEVPSALRDRKEDAYTPRVISIGPIHHYSEKLVAMEIQKRRYLKEFCRLRVEREQEQLLETLLRTISGQEDHIRRCYAADSSKLSGDQFVMMVLLDAVFIFELFLRNEEYLGDSSKYQDDFIIGQPWLRAAIRRDLILLENQLPFSTLNELYDCAMSTTDCKPFMYLSFRYFDKYRKTSEPSQKILHFTDLVRCFLSFKHPDLKIDKAEPIKTLYSATMLHQAGIKFKPLPNVSLLDIRAWKPLSKVQTPLSDKKGKLLMPSLEIDNNTECLLRNLIALEQLHYPGEEYICRYVKLLDFLVDLENDVDLLIENKVIVSKLGDSKAVAELINELSREMVEVSSAYV</sequence>
<dbReference type="GeneID" id="105108481"/>
<evidence type="ECO:0000313" key="1">
    <source>
        <dbReference type="Proteomes" id="UP000694918"/>
    </source>
</evidence>
<dbReference type="Proteomes" id="UP000694918">
    <property type="component" value="Unplaced"/>
</dbReference>
<dbReference type="PANTHER" id="PTHR31170:SF9">
    <property type="entry name" value="PROTEIN, PUTATIVE (DUF247)-RELATED"/>
    <property type="match status" value="1"/>
</dbReference>
<dbReference type="Pfam" id="PF03140">
    <property type="entry name" value="DUF247"/>
    <property type="match status" value="1"/>
</dbReference>
<reference evidence="2" key="1">
    <citation type="submission" date="2025-08" db="UniProtKB">
        <authorList>
            <consortium name="RefSeq"/>
        </authorList>
    </citation>
    <scope>IDENTIFICATION</scope>
</reference>
<organism evidence="1 2">
    <name type="scientific">Populus euphratica</name>
    <name type="common">Euphrates poplar</name>
    <dbReference type="NCBI Taxonomy" id="75702"/>
    <lineage>
        <taxon>Eukaryota</taxon>
        <taxon>Viridiplantae</taxon>
        <taxon>Streptophyta</taxon>
        <taxon>Embryophyta</taxon>
        <taxon>Tracheophyta</taxon>
        <taxon>Spermatophyta</taxon>
        <taxon>Magnoliopsida</taxon>
        <taxon>eudicotyledons</taxon>
        <taxon>Gunneridae</taxon>
        <taxon>Pentapetalae</taxon>
        <taxon>rosids</taxon>
        <taxon>fabids</taxon>
        <taxon>Malpighiales</taxon>
        <taxon>Salicaceae</taxon>
        <taxon>Saliceae</taxon>
        <taxon>Populus</taxon>
    </lineage>
</organism>
<dbReference type="RefSeq" id="XP_011001104.1">
    <property type="nucleotide sequence ID" value="XM_011002802.1"/>
</dbReference>
<gene>
    <name evidence="2" type="primary">LOC105108481</name>
</gene>